<accession>A0AAW1MZC5</accession>
<sequence length="356" mass="40474">MFKLSRRTKTNDKMDAMMCTHGTVTRVEFDDRFSFSCRECHEMGYGTCYRCSNGCDHQLHEECWRASSEAFFSFFGRQPFHLQRQQRPNITDKFCTACGMAVTGLMYASTFDNGITIFLHPTCIKLPHRIEIDDGGGDMDRFSLTRQLRSLRCLYCDRTTLEGPINGWAYVSADQQSACHVKCLKNRLYEDWIRYVFPEEPQGASNDPWWHRICGDPNYDQCLKPRVGSSSNSSSQRQQPYDNAARPGYDHCLFPRVVSSSYSSTSRSAGSSQGQKSYHNAARPGYDRGLDLWVVPSTYSSKSRTAAASQGQRNSTALTVTMTAERRRQILWKLSKVAFRILLNVAIGLLLPMLVA</sequence>
<dbReference type="Proteomes" id="UP001443914">
    <property type="component" value="Unassembled WGS sequence"/>
</dbReference>
<gene>
    <name evidence="3" type="ORF">RND81_02G245500</name>
</gene>
<comment type="caution">
    <text evidence="3">The sequence shown here is derived from an EMBL/GenBank/DDBJ whole genome shotgun (WGS) entry which is preliminary data.</text>
</comment>
<dbReference type="PANTHER" id="PTHR46477:SF15">
    <property type="entry name" value="CYSTEINE_HISTIDINE-RICH C1 DOMAIN PROTEIN"/>
    <property type="match status" value="1"/>
</dbReference>
<dbReference type="AlphaFoldDB" id="A0AAW1MZC5"/>
<evidence type="ECO:0000313" key="4">
    <source>
        <dbReference type="Proteomes" id="UP001443914"/>
    </source>
</evidence>
<keyword evidence="2" id="KW-0472">Membrane</keyword>
<reference evidence="3" key="1">
    <citation type="submission" date="2024-03" db="EMBL/GenBank/DDBJ databases">
        <title>WGS assembly of Saponaria officinalis var. Norfolk2.</title>
        <authorList>
            <person name="Jenkins J."/>
            <person name="Shu S."/>
            <person name="Grimwood J."/>
            <person name="Barry K."/>
            <person name="Goodstein D."/>
            <person name="Schmutz J."/>
            <person name="Leebens-Mack J."/>
            <person name="Osbourn A."/>
        </authorList>
    </citation>
    <scope>NUCLEOTIDE SEQUENCE [LARGE SCALE GENOMIC DNA]</scope>
    <source>
        <strain evidence="3">JIC</strain>
    </source>
</reference>
<protein>
    <recommendedName>
        <fullName evidence="5">DC1 domain-containing protein</fullName>
    </recommendedName>
</protein>
<evidence type="ECO:0000256" key="1">
    <source>
        <dbReference type="SAM" id="MobiDB-lite"/>
    </source>
</evidence>
<feature type="region of interest" description="Disordered" evidence="1">
    <location>
        <begin position="225"/>
        <end position="248"/>
    </location>
</feature>
<dbReference type="PANTHER" id="PTHR46477">
    <property type="entry name" value="CYSTEINE/HISTIDINE-RICH C1 DOMAIN FAMILY PROTEIN"/>
    <property type="match status" value="1"/>
</dbReference>
<keyword evidence="4" id="KW-1185">Reference proteome</keyword>
<name>A0AAW1MZC5_SAPOF</name>
<dbReference type="SUPFAM" id="SSF57889">
    <property type="entry name" value="Cysteine-rich domain"/>
    <property type="match status" value="1"/>
</dbReference>
<dbReference type="EMBL" id="JBDFQZ010000002">
    <property type="protein sequence ID" value="KAK9751149.1"/>
    <property type="molecule type" value="Genomic_DNA"/>
</dbReference>
<proteinExistence type="predicted"/>
<feature type="transmembrane region" description="Helical" evidence="2">
    <location>
        <begin position="337"/>
        <end position="355"/>
    </location>
</feature>
<evidence type="ECO:0000256" key="2">
    <source>
        <dbReference type="SAM" id="Phobius"/>
    </source>
</evidence>
<evidence type="ECO:0008006" key="5">
    <source>
        <dbReference type="Google" id="ProtNLM"/>
    </source>
</evidence>
<keyword evidence="2" id="KW-0812">Transmembrane</keyword>
<organism evidence="3 4">
    <name type="scientific">Saponaria officinalis</name>
    <name type="common">Common soapwort</name>
    <name type="synonym">Lychnis saponaria</name>
    <dbReference type="NCBI Taxonomy" id="3572"/>
    <lineage>
        <taxon>Eukaryota</taxon>
        <taxon>Viridiplantae</taxon>
        <taxon>Streptophyta</taxon>
        <taxon>Embryophyta</taxon>
        <taxon>Tracheophyta</taxon>
        <taxon>Spermatophyta</taxon>
        <taxon>Magnoliopsida</taxon>
        <taxon>eudicotyledons</taxon>
        <taxon>Gunneridae</taxon>
        <taxon>Pentapetalae</taxon>
        <taxon>Caryophyllales</taxon>
        <taxon>Caryophyllaceae</taxon>
        <taxon>Caryophylleae</taxon>
        <taxon>Saponaria</taxon>
    </lineage>
</organism>
<evidence type="ECO:0000313" key="3">
    <source>
        <dbReference type="EMBL" id="KAK9751149.1"/>
    </source>
</evidence>
<keyword evidence="2" id="KW-1133">Transmembrane helix</keyword>
<dbReference type="InterPro" id="IPR046349">
    <property type="entry name" value="C1-like_sf"/>
</dbReference>